<sequence length="100" mass="10466">MRMLVVVLICGGPVAASTPSAWDASEAAAVVACLKASDLDAAKVRGRPLVLDDSAGKTAVLVRGRWKPAHMKGARATMLCLYDRAGQTTAVTEARGWTAR</sequence>
<keyword evidence="2" id="KW-1185">Reference proteome</keyword>
<dbReference type="Proteomes" id="UP000538147">
    <property type="component" value="Unassembled WGS sequence"/>
</dbReference>
<accession>A0A841LC47</accession>
<dbReference type="RefSeq" id="WP_184201073.1">
    <property type="nucleotide sequence ID" value="NZ_BMOX01000021.1"/>
</dbReference>
<organism evidence="1 2">
    <name type="scientific">Polymorphobacter multimanifer</name>
    <dbReference type="NCBI Taxonomy" id="1070431"/>
    <lineage>
        <taxon>Bacteria</taxon>
        <taxon>Pseudomonadati</taxon>
        <taxon>Pseudomonadota</taxon>
        <taxon>Alphaproteobacteria</taxon>
        <taxon>Sphingomonadales</taxon>
        <taxon>Sphingosinicellaceae</taxon>
        <taxon>Polymorphobacter</taxon>
    </lineage>
</organism>
<evidence type="ECO:0000313" key="1">
    <source>
        <dbReference type="EMBL" id="MBB6228553.1"/>
    </source>
</evidence>
<protein>
    <submittedName>
        <fullName evidence="1">Uncharacterized protein</fullName>
    </submittedName>
</protein>
<dbReference type="EMBL" id="JACIIV010000020">
    <property type="protein sequence ID" value="MBB6228553.1"/>
    <property type="molecule type" value="Genomic_DNA"/>
</dbReference>
<gene>
    <name evidence="1" type="ORF">FHS79_002743</name>
</gene>
<evidence type="ECO:0000313" key="2">
    <source>
        <dbReference type="Proteomes" id="UP000538147"/>
    </source>
</evidence>
<proteinExistence type="predicted"/>
<reference evidence="1 2" key="1">
    <citation type="submission" date="2020-08" db="EMBL/GenBank/DDBJ databases">
        <title>Genomic Encyclopedia of Type Strains, Phase IV (KMG-IV): sequencing the most valuable type-strain genomes for metagenomic binning, comparative biology and taxonomic classification.</title>
        <authorList>
            <person name="Goeker M."/>
        </authorList>
    </citation>
    <scope>NUCLEOTIDE SEQUENCE [LARGE SCALE GENOMIC DNA]</scope>
    <source>
        <strain evidence="1 2">DSM 102189</strain>
    </source>
</reference>
<dbReference type="AlphaFoldDB" id="A0A841LC47"/>
<name>A0A841LC47_9SPHN</name>
<comment type="caution">
    <text evidence="1">The sequence shown here is derived from an EMBL/GenBank/DDBJ whole genome shotgun (WGS) entry which is preliminary data.</text>
</comment>